<dbReference type="GO" id="GO:0005634">
    <property type="term" value="C:nucleus"/>
    <property type="evidence" value="ECO:0007669"/>
    <property type="project" value="TreeGrafter"/>
</dbReference>
<dbReference type="Proteomes" id="UP000013827">
    <property type="component" value="Unassembled WGS sequence"/>
</dbReference>
<keyword evidence="2" id="KW-1185">Reference proteome</keyword>
<dbReference type="GO" id="GO:0005829">
    <property type="term" value="C:cytosol"/>
    <property type="evidence" value="ECO:0007669"/>
    <property type="project" value="TreeGrafter"/>
</dbReference>
<dbReference type="GeneID" id="17264072"/>
<dbReference type="InterPro" id="IPR027038">
    <property type="entry name" value="RanGap"/>
</dbReference>
<sequence>MLPATDSWISRADASTRAGVLLGKAGGSCARGCTSGEKLHWWGKGVTDEDCLSLAKALSAQSGRELKNLLLGTNSVGDACVRALASSARAGHLKELRALGLSGNRITDDGCEAWAGAWRDGGASLIDLYLSRQRGDGLTDRCATSLAAAIGAAGGSLRRLSMGDSGLSMSGLAALLQAAASGSSALRELSLNNNSICGRPSPPVVEALRRIADSAASCSANRSCAGRQRSLRLSIRKQHGCKALEEQAAAAAWRALQTELPSLEIAF</sequence>
<dbReference type="RefSeq" id="XP_005770961.1">
    <property type="nucleotide sequence ID" value="XM_005770904.1"/>
</dbReference>
<dbReference type="PANTHER" id="PTHR24113">
    <property type="entry name" value="RAN GTPASE-ACTIVATING PROTEIN 1"/>
    <property type="match status" value="1"/>
</dbReference>
<dbReference type="RefSeq" id="XP_005767762.1">
    <property type="nucleotide sequence ID" value="XM_005767705.1"/>
</dbReference>
<name>A0A0D3J4U7_EMIH1</name>
<dbReference type="KEGG" id="ehx:EMIHUDRAFT_103307"/>
<dbReference type="HOGENOM" id="CLU_1043668_0_0_1"/>
<dbReference type="GO" id="GO:0048471">
    <property type="term" value="C:perinuclear region of cytoplasm"/>
    <property type="evidence" value="ECO:0007669"/>
    <property type="project" value="TreeGrafter"/>
</dbReference>
<dbReference type="GO" id="GO:0031267">
    <property type="term" value="F:small GTPase binding"/>
    <property type="evidence" value="ECO:0007669"/>
    <property type="project" value="TreeGrafter"/>
</dbReference>
<dbReference type="InterPro" id="IPR032675">
    <property type="entry name" value="LRR_dom_sf"/>
</dbReference>
<reference evidence="1" key="2">
    <citation type="submission" date="2024-10" db="UniProtKB">
        <authorList>
            <consortium name="EnsemblProtists"/>
        </authorList>
    </citation>
    <scope>IDENTIFICATION</scope>
</reference>
<organism evidence="1 2">
    <name type="scientific">Emiliania huxleyi (strain CCMP1516)</name>
    <dbReference type="NCBI Taxonomy" id="280463"/>
    <lineage>
        <taxon>Eukaryota</taxon>
        <taxon>Haptista</taxon>
        <taxon>Haptophyta</taxon>
        <taxon>Prymnesiophyceae</taxon>
        <taxon>Isochrysidales</taxon>
        <taxon>Noelaerhabdaceae</taxon>
        <taxon>Emiliania</taxon>
    </lineage>
</organism>
<dbReference type="EnsemblProtists" id="EOD15333">
    <property type="protein sequence ID" value="EOD15333"/>
    <property type="gene ID" value="EMIHUDRAFT_103307"/>
</dbReference>
<protein>
    <submittedName>
        <fullName evidence="1">Uncharacterized protein</fullName>
    </submittedName>
</protein>
<dbReference type="Gene3D" id="3.80.10.10">
    <property type="entry name" value="Ribonuclease Inhibitor"/>
    <property type="match status" value="1"/>
</dbReference>
<reference evidence="2" key="1">
    <citation type="journal article" date="2013" name="Nature">
        <title>Pan genome of the phytoplankton Emiliania underpins its global distribution.</title>
        <authorList>
            <person name="Read B.A."/>
            <person name="Kegel J."/>
            <person name="Klute M.J."/>
            <person name="Kuo A."/>
            <person name="Lefebvre S.C."/>
            <person name="Maumus F."/>
            <person name="Mayer C."/>
            <person name="Miller J."/>
            <person name="Monier A."/>
            <person name="Salamov A."/>
            <person name="Young J."/>
            <person name="Aguilar M."/>
            <person name="Claverie J.M."/>
            <person name="Frickenhaus S."/>
            <person name="Gonzalez K."/>
            <person name="Herman E.K."/>
            <person name="Lin Y.C."/>
            <person name="Napier J."/>
            <person name="Ogata H."/>
            <person name="Sarno A.F."/>
            <person name="Shmutz J."/>
            <person name="Schroeder D."/>
            <person name="de Vargas C."/>
            <person name="Verret F."/>
            <person name="von Dassow P."/>
            <person name="Valentin K."/>
            <person name="Van de Peer Y."/>
            <person name="Wheeler G."/>
            <person name="Dacks J.B."/>
            <person name="Delwiche C.F."/>
            <person name="Dyhrman S.T."/>
            <person name="Glockner G."/>
            <person name="John U."/>
            <person name="Richards T."/>
            <person name="Worden A.Z."/>
            <person name="Zhang X."/>
            <person name="Grigoriev I.V."/>
            <person name="Allen A.E."/>
            <person name="Bidle K."/>
            <person name="Borodovsky M."/>
            <person name="Bowler C."/>
            <person name="Brownlee C."/>
            <person name="Cock J.M."/>
            <person name="Elias M."/>
            <person name="Gladyshev V.N."/>
            <person name="Groth M."/>
            <person name="Guda C."/>
            <person name="Hadaegh A."/>
            <person name="Iglesias-Rodriguez M.D."/>
            <person name="Jenkins J."/>
            <person name="Jones B.M."/>
            <person name="Lawson T."/>
            <person name="Leese F."/>
            <person name="Lindquist E."/>
            <person name="Lobanov A."/>
            <person name="Lomsadze A."/>
            <person name="Malik S.B."/>
            <person name="Marsh M.E."/>
            <person name="Mackinder L."/>
            <person name="Mock T."/>
            <person name="Mueller-Roeber B."/>
            <person name="Pagarete A."/>
            <person name="Parker M."/>
            <person name="Probert I."/>
            <person name="Quesneville H."/>
            <person name="Raines C."/>
            <person name="Rensing S.A."/>
            <person name="Riano-Pachon D.M."/>
            <person name="Richier S."/>
            <person name="Rokitta S."/>
            <person name="Shiraiwa Y."/>
            <person name="Soanes D.M."/>
            <person name="van der Giezen M."/>
            <person name="Wahlund T.M."/>
            <person name="Williams B."/>
            <person name="Wilson W."/>
            <person name="Wolfe G."/>
            <person name="Wurch L.L."/>
        </authorList>
    </citation>
    <scope>NUCLEOTIDE SEQUENCE</scope>
</reference>
<dbReference type="SMART" id="SM00368">
    <property type="entry name" value="LRR_RI"/>
    <property type="match status" value="4"/>
</dbReference>
<dbReference type="KEGG" id="ehx:EMIHUDRAFT_243800"/>
<dbReference type="EnsemblProtists" id="EOD18532">
    <property type="protein sequence ID" value="EOD18532"/>
    <property type="gene ID" value="EMIHUDRAFT_243800"/>
</dbReference>
<dbReference type="GO" id="GO:0005096">
    <property type="term" value="F:GTPase activator activity"/>
    <property type="evidence" value="ECO:0007669"/>
    <property type="project" value="InterPro"/>
</dbReference>
<dbReference type="STRING" id="2903.R1C8F8"/>
<dbReference type="SUPFAM" id="SSF52047">
    <property type="entry name" value="RNI-like"/>
    <property type="match status" value="1"/>
</dbReference>
<evidence type="ECO:0000313" key="2">
    <source>
        <dbReference type="Proteomes" id="UP000013827"/>
    </source>
</evidence>
<proteinExistence type="predicted"/>
<accession>A0A0D3J4U7</accession>
<evidence type="ECO:0000313" key="1">
    <source>
        <dbReference type="EnsemblProtists" id="EOD18532"/>
    </source>
</evidence>
<dbReference type="PaxDb" id="2903-EOD15333"/>
<dbReference type="PANTHER" id="PTHR24113:SF15">
    <property type="entry name" value="NACHT DOMAIN-CONTAINING PROTEIN"/>
    <property type="match status" value="1"/>
</dbReference>
<dbReference type="GeneID" id="17261479"/>
<dbReference type="AlphaFoldDB" id="A0A0D3J4U7"/>
<dbReference type="GO" id="GO:0006913">
    <property type="term" value="P:nucleocytoplasmic transport"/>
    <property type="evidence" value="ECO:0007669"/>
    <property type="project" value="TreeGrafter"/>
</dbReference>